<dbReference type="EMBL" id="QMKO01001680">
    <property type="protein sequence ID" value="RTG87422.1"/>
    <property type="molecule type" value="Genomic_DNA"/>
</dbReference>
<feature type="compositionally biased region" description="Low complexity" evidence="2">
    <location>
        <begin position="337"/>
        <end position="349"/>
    </location>
</feature>
<dbReference type="GO" id="GO:0000981">
    <property type="term" value="F:DNA-binding transcription factor activity, RNA polymerase II-specific"/>
    <property type="evidence" value="ECO:0007669"/>
    <property type="project" value="TreeGrafter"/>
</dbReference>
<feature type="compositionally biased region" description="Polar residues" evidence="2">
    <location>
        <begin position="1256"/>
        <end position="1268"/>
    </location>
</feature>
<feature type="region of interest" description="Disordered" evidence="2">
    <location>
        <begin position="1238"/>
        <end position="1302"/>
    </location>
</feature>
<accession>A0A430QIA5</accession>
<evidence type="ECO:0000256" key="1">
    <source>
        <dbReference type="ARBA" id="ARBA00009513"/>
    </source>
</evidence>
<sequence>MAFPLPNNPYFSTSPLADVAEFRQNLVSRIFGRPQDYDLSLAPSQSPELLRRSDLVNPQKTLCTPNNLLNSPGWFQHALASSLQMGLLSLPRYMLKDIYLPPLPSQPLNMRLPRATNIHAPFEPSVPEVKPKITSKCASRPEHSRSSSFNDCENFFACRQPTVRPTLKRQSERPKTNWGSNSTSNPLASVESQDTGTLVPSLIDGEVIMGFNVWGEKRLCLPHLFRFVLHDVDLQIIDKACTKLQIACTTCTPAQLSLLHSRQILPRTVGSCGLIRKSDAERLTKYIRHQNMCLEGSNCEESSTCKSPINPCIGEDSEMKTTTGMGFIKDHRQLSPVSTDTSKSTKSVDNAQSADRLDSGHDENQPENNCKNAVESSVIPVIHECFGRQLGLIYPNMYKEPYSKCIKCVTCCRYFSPEQFVGHTHTVTEVDNLNHWGFDSTNWRCYLRLYTGRRLNVNANSILSNINTVRGHEVVGKSNTKEPVVAVDAHRRLEEFKIKFAQPIKLPPSLGAALRSVGLCASVAPFPAGTTNSQHSQTSEASICEQISALIRKTSQSKTHQFLPLRPNKALDQTIISTSANSAPNQSSPSNMMLPQLTLRRLWAPNDGRIKLPPPPRLLTSCEIKSLPEKFRTGPPLLLHSHRVVTQDAAHHYDRDFIPNVCLKPFNGTDSKNIARSSSSRRRRHRRSLRKQSEGDSIQDSRSRSCSEYSSGSRSSRTRSSSASSTSSSRCSCNKITGNLDIPDFRWNQNKPSCNCNHNSTSPKHNAHRTTDGLKSCDSMCVKKNPSNSCSPRLSRARSLSGSVNKFKRLRRTSSCPVFYSIRQTSTLNNIECSDDKHNRKKLTNSTSTFKAYQKKSAPPHMDKSGIKQRCKAMAAARAAQGAASRTGPGLWARHFINVQNSNGDSMKLPNARRSVSHTVDTHNPYSNPVNNTPVLVTNPMKNSLPAAVLALEAIWADLVRLINEYTIAVESRSGVDAARQRLFEQFISMQTCYATHIASLMDENQKLHEKLTQTQTQLLHCQPQLQGFVTNNNNNTSMPLMSNNAPLASSQPPLLSTITTSSTSTTSAGNQNQFHPFDIELDNKSGSNNRSDDMLIHSVIQNNNNVNNYDGNNNNLSRLSRNDFSPLIIDPTRIISSINKLKSMNSDDETHLRIASAMNTTASITSNPHHKHHFTSNNSMTDPGNSSSRYLTMASSMLSSNLKRKIDSSNNLDFDIHRSMSSSSLPSVQDRLDSNVCPETLQSSSNPSPLEGGRSHSSSTPTASETDSLTRDPVDDPSEEINHLEFQNPNPRINIEGDTNESNVWTKTLPTLDKSSMLWDQHQNPVRNLSDLTANCMSKHRDTSLIDTTPPNQTIYSHQPKKRRTLNSHIFAATNSNINSGNNNNKCNK</sequence>
<dbReference type="InterPro" id="IPR023216">
    <property type="entry name" value="Tscrpt_reg_SKI_SnoN"/>
</dbReference>
<dbReference type="SUPFAM" id="SSF63763">
    <property type="entry name" value="SAND domain-like"/>
    <property type="match status" value="1"/>
</dbReference>
<evidence type="ECO:0000313" key="4">
    <source>
        <dbReference type="EMBL" id="RTG87422.1"/>
    </source>
</evidence>
<keyword evidence="5" id="KW-1185">Reference proteome</keyword>
<dbReference type="SUPFAM" id="SSF46955">
    <property type="entry name" value="Putative DNA-binding domain"/>
    <property type="match status" value="1"/>
</dbReference>
<dbReference type="Gene3D" id="3.10.260.20">
    <property type="entry name" value="Ski"/>
    <property type="match status" value="1"/>
</dbReference>
<organism evidence="4 5">
    <name type="scientific">Schistosoma bovis</name>
    <name type="common">Blood fluke</name>
    <dbReference type="NCBI Taxonomy" id="6184"/>
    <lineage>
        <taxon>Eukaryota</taxon>
        <taxon>Metazoa</taxon>
        <taxon>Spiralia</taxon>
        <taxon>Lophotrochozoa</taxon>
        <taxon>Platyhelminthes</taxon>
        <taxon>Trematoda</taxon>
        <taxon>Digenea</taxon>
        <taxon>Strigeidida</taxon>
        <taxon>Schistosomatoidea</taxon>
        <taxon>Schistosomatidae</taxon>
        <taxon>Schistosoma</taxon>
    </lineage>
</organism>
<comment type="similarity">
    <text evidence="1">Belongs to the SKI family.</text>
</comment>
<feature type="compositionally biased region" description="Low complexity" evidence="2">
    <location>
        <begin position="706"/>
        <end position="731"/>
    </location>
</feature>
<feature type="compositionally biased region" description="Basic and acidic residues" evidence="2">
    <location>
        <begin position="691"/>
        <end position="705"/>
    </location>
</feature>
<feature type="region of interest" description="Disordered" evidence="2">
    <location>
        <begin position="166"/>
        <end position="192"/>
    </location>
</feature>
<feature type="compositionally biased region" description="Polar residues" evidence="2">
    <location>
        <begin position="1176"/>
        <end position="1189"/>
    </location>
</feature>
<evidence type="ECO:0000313" key="5">
    <source>
        <dbReference type="Proteomes" id="UP000290809"/>
    </source>
</evidence>
<gene>
    <name evidence="4" type="ORF">DC041_0008077</name>
</gene>
<dbReference type="GO" id="GO:0046332">
    <property type="term" value="F:SMAD binding"/>
    <property type="evidence" value="ECO:0007669"/>
    <property type="project" value="InterPro"/>
</dbReference>
<dbReference type="PANTHER" id="PTHR10005:SF25">
    <property type="entry name" value="SNO ONCOGENE, ISOFORM B"/>
    <property type="match status" value="1"/>
</dbReference>
<dbReference type="SMART" id="SM01046">
    <property type="entry name" value="c-SKI_SMAD_bind"/>
    <property type="match status" value="1"/>
</dbReference>
<dbReference type="CDD" id="cd21074">
    <property type="entry name" value="DHD_Ski_Sno_Dac"/>
    <property type="match status" value="1"/>
</dbReference>
<dbReference type="Pfam" id="PF08782">
    <property type="entry name" value="c-SKI_SMAD_bind"/>
    <property type="match status" value="1"/>
</dbReference>
<dbReference type="Pfam" id="PF02437">
    <property type="entry name" value="Ski_Sno_DHD"/>
    <property type="match status" value="1"/>
</dbReference>
<feature type="region of interest" description="Disordered" evidence="2">
    <location>
        <begin position="328"/>
        <end position="370"/>
    </location>
</feature>
<dbReference type="InterPro" id="IPR003380">
    <property type="entry name" value="SKI/SNO/DAC"/>
</dbReference>
<feature type="region of interest" description="Disordered" evidence="2">
    <location>
        <begin position="669"/>
        <end position="731"/>
    </location>
</feature>
<feature type="region of interest" description="Disordered" evidence="2">
    <location>
        <begin position="1163"/>
        <end position="1189"/>
    </location>
</feature>
<dbReference type="GO" id="GO:0030514">
    <property type="term" value="P:negative regulation of BMP signaling pathway"/>
    <property type="evidence" value="ECO:0007669"/>
    <property type="project" value="TreeGrafter"/>
</dbReference>
<feature type="compositionally biased region" description="Basic and acidic residues" evidence="2">
    <location>
        <begin position="355"/>
        <end position="364"/>
    </location>
</feature>
<evidence type="ECO:0000256" key="2">
    <source>
        <dbReference type="SAM" id="MobiDB-lite"/>
    </source>
</evidence>
<dbReference type="STRING" id="6184.A0A430QIA5"/>
<reference evidence="4 5" key="1">
    <citation type="journal article" date="2019" name="PLoS Pathog.">
        <title>Genome sequence of the bovine parasite Schistosoma bovis Tanzania.</title>
        <authorList>
            <person name="Oey H."/>
            <person name="Zakrzewski M."/>
            <person name="Gobert G."/>
            <person name="Gravermann K."/>
            <person name="Stoye J."/>
            <person name="Jones M."/>
            <person name="Mcmanus D."/>
            <person name="Krause L."/>
        </authorList>
    </citation>
    <scope>NUCLEOTIDE SEQUENCE [LARGE SCALE GENOMIC DNA]</scope>
    <source>
        <strain evidence="4 5">TAN1997</strain>
    </source>
</reference>
<dbReference type="InterPro" id="IPR014890">
    <property type="entry name" value="c-SKI_SMAD4-bd_dom"/>
</dbReference>
<dbReference type="GO" id="GO:0005737">
    <property type="term" value="C:cytoplasm"/>
    <property type="evidence" value="ECO:0007669"/>
    <property type="project" value="TreeGrafter"/>
</dbReference>
<dbReference type="InterPro" id="IPR037000">
    <property type="entry name" value="Ski_DNA-bd_sf"/>
</dbReference>
<dbReference type="InterPro" id="IPR010919">
    <property type="entry name" value="SAND-like_dom_sf"/>
</dbReference>
<name>A0A430QIA5_SCHBO</name>
<evidence type="ECO:0000259" key="3">
    <source>
        <dbReference type="SMART" id="SM01046"/>
    </source>
</evidence>
<dbReference type="InterPro" id="IPR009061">
    <property type="entry name" value="DNA-bd_dom_put_sf"/>
</dbReference>
<feature type="compositionally biased region" description="Basic residues" evidence="2">
    <location>
        <begin position="679"/>
        <end position="690"/>
    </location>
</feature>
<dbReference type="PANTHER" id="PTHR10005">
    <property type="entry name" value="SKI ONCOGENE-RELATED"/>
    <property type="match status" value="1"/>
</dbReference>
<dbReference type="Proteomes" id="UP000290809">
    <property type="component" value="Unassembled WGS sequence"/>
</dbReference>
<protein>
    <recommendedName>
        <fullName evidence="3">c-SKI SMAD4-binding domain-containing protein</fullName>
    </recommendedName>
</protein>
<dbReference type="GO" id="GO:0005634">
    <property type="term" value="C:nucleus"/>
    <property type="evidence" value="ECO:0007669"/>
    <property type="project" value="TreeGrafter"/>
</dbReference>
<feature type="domain" description="c-SKI SMAD4-binding" evidence="3">
    <location>
        <begin position="378"/>
        <end position="471"/>
    </location>
</feature>
<dbReference type="GO" id="GO:0000978">
    <property type="term" value="F:RNA polymerase II cis-regulatory region sequence-specific DNA binding"/>
    <property type="evidence" value="ECO:0007669"/>
    <property type="project" value="TreeGrafter"/>
</dbReference>
<proteinExistence type="inferred from homology"/>
<dbReference type="Gene3D" id="3.10.390.10">
    <property type="entry name" value="SAND domain-like"/>
    <property type="match status" value="1"/>
</dbReference>
<dbReference type="GO" id="GO:0005667">
    <property type="term" value="C:transcription regulator complex"/>
    <property type="evidence" value="ECO:0007669"/>
    <property type="project" value="TreeGrafter"/>
</dbReference>
<comment type="caution">
    <text evidence="4">The sequence shown here is derived from an EMBL/GenBank/DDBJ whole genome shotgun (WGS) entry which is preliminary data.</text>
</comment>
<feature type="compositionally biased region" description="Polar residues" evidence="2">
    <location>
        <begin position="177"/>
        <end position="192"/>
    </location>
</feature>